<keyword evidence="3" id="KW-1185">Reference proteome</keyword>
<dbReference type="InterPro" id="IPR011989">
    <property type="entry name" value="ARM-like"/>
</dbReference>
<dbReference type="InterPro" id="IPR016024">
    <property type="entry name" value="ARM-type_fold"/>
</dbReference>
<name>A9EW16_SORC5</name>
<protein>
    <submittedName>
        <fullName evidence="2">Uncharacterized protein</fullName>
    </submittedName>
</protein>
<dbReference type="STRING" id="448385.sce4115"/>
<feature type="region of interest" description="Disordered" evidence="1">
    <location>
        <begin position="131"/>
        <end position="206"/>
    </location>
</feature>
<gene>
    <name evidence="2" type="ordered locus">sce4115</name>
</gene>
<evidence type="ECO:0000256" key="1">
    <source>
        <dbReference type="SAM" id="MobiDB-lite"/>
    </source>
</evidence>
<feature type="compositionally biased region" description="Basic and acidic residues" evidence="1">
    <location>
        <begin position="182"/>
        <end position="192"/>
    </location>
</feature>
<accession>A9EW16</accession>
<dbReference type="SUPFAM" id="SSF48371">
    <property type="entry name" value="ARM repeat"/>
    <property type="match status" value="1"/>
</dbReference>
<proteinExistence type="predicted"/>
<dbReference type="OrthoDB" id="5506618at2"/>
<evidence type="ECO:0000313" key="3">
    <source>
        <dbReference type="Proteomes" id="UP000002139"/>
    </source>
</evidence>
<dbReference type="AlphaFoldDB" id="A9EW16"/>
<feature type="compositionally biased region" description="Basic and acidic residues" evidence="1">
    <location>
        <begin position="159"/>
        <end position="168"/>
    </location>
</feature>
<dbReference type="KEGG" id="scl:sce4115"/>
<dbReference type="RefSeq" id="WP_012236748.1">
    <property type="nucleotide sequence ID" value="NC_010162.1"/>
</dbReference>
<dbReference type="Proteomes" id="UP000002139">
    <property type="component" value="Chromosome"/>
</dbReference>
<dbReference type="Gene3D" id="1.25.10.10">
    <property type="entry name" value="Leucine-rich Repeat Variant"/>
    <property type="match status" value="1"/>
</dbReference>
<evidence type="ECO:0000313" key="2">
    <source>
        <dbReference type="EMBL" id="CAN94278.1"/>
    </source>
</evidence>
<dbReference type="HOGENOM" id="CLU_446110_0_0_7"/>
<dbReference type="EMBL" id="AM746676">
    <property type="protein sequence ID" value="CAN94278.1"/>
    <property type="molecule type" value="Genomic_DNA"/>
</dbReference>
<sequence length="612" mass="64008">MSDPWARLRSALAEAEQAAIAMTIGPRCELMATHVAAARAEAARPSPSAAALAEVLQRAVVPALLEAVEVGELGELQDALGRAHAAALDAMASDRLAGAPGPAEAEGLTALTTSFPTVVAMKREPFARPWRPAASEAAGEDEAGAPPAPGADASPGGARLDDEGHEAQAEPLDVPPPPPRQAPDHPREDAPRPDPPPVRIDPAFRPAASSDLHARVVRDALDRLGAAARLRDDGPFSERAGCERDMLAASDAILVTSGDPIRTLLSAWLGEAEDARGYVTYAAVFALARIGGPDALQAVRAGLDALPPDAEAAAARAADALAVVPRPDLPLLAEDLVRDGSPVARAVGVELALRLDPAPARMLNAHLFDSSPVVLQAALRAAGRSRFNDVAPLFPLLERWLHFPHRQVAYLAALALLEGGSTAPYEQIVRGGRLAQILGPLALEILVLAGGARDKEAFARIARSAPLSPSTLSALGRFGHPEAWAIFLHALSDDALAEAAAEALATLFGPLVPPGAELDGPAWRAAIAALKPDPTVRLRRGKAWSAQVVAEEIDQGDLNRWSTAQRLRELAVRAQVEGRVDLAAWGHAPIDAVGAVTREARSVTSRRSSHGW</sequence>
<organism evidence="2 3">
    <name type="scientific">Sorangium cellulosum (strain So ce56)</name>
    <name type="common">Polyangium cellulosum (strain So ce56)</name>
    <dbReference type="NCBI Taxonomy" id="448385"/>
    <lineage>
        <taxon>Bacteria</taxon>
        <taxon>Pseudomonadati</taxon>
        <taxon>Myxococcota</taxon>
        <taxon>Polyangia</taxon>
        <taxon>Polyangiales</taxon>
        <taxon>Polyangiaceae</taxon>
        <taxon>Sorangium</taxon>
    </lineage>
</organism>
<reference evidence="2 3" key="1">
    <citation type="journal article" date="2007" name="Nat. Biotechnol.">
        <title>Complete genome sequence of the myxobacterium Sorangium cellulosum.</title>
        <authorList>
            <person name="Schneiker S."/>
            <person name="Perlova O."/>
            <person name="Kaiser O."/>
            <person name="Gerth K."/>
            <person name="Alici A."/>
            <person name="Altmeyer M.O."/>
            <person name="Bartels D."/>
            <person name="Bekel T."/>
            <person name="Beyer S."/>
            <person name="Bode E."/>
            <person name="Bode H.B."/>
            <person name="Bolten C.J."/>
            <person name="Choudhuri J.V."/>
            <person name="Doss S."/>
            <person name="Elnakady Y.A."/>
            <person name="Frank B."/>
            <person name="Gaigalat L."/>
            <person name="Goesmann A."/>
            <person name="Groeger C."/>
            <person name="Gross F."/>
            <person name="Jelsbak L."/>
            <person name="Jelsbak L."/>
            <person name="Kalinowski J."/>
            <person name="Kegler C."/>
            <person name="Knauber T."/>
            <person name="Konietzny S."/>
            <person name="Kopp M."/>
            <person name="Krause L."/>
            <person name="Krug D."/>
            <person name="Linke B."/>
            <person name="Mahmud T."/>
            <person name="Martinez-Arias R."/>
            <person name="McHardy A.C."/>
            <person name="Merai M."/>
            <person name="Meyer F."/>
            <person name="Mormann S."/>
            <person name="Munoz-Dorado J."/>
            <person name="Perez J."/>
            <person name="Pradella S."/>
            <person name="Rachid S."/>
            <person name="Raddatz G."/>
            <person name="Rosenau F."/>
            <person name="Rueckert C."/>
            <person name="Sasse F."/>
            <person name="Scharfe M."/>
            <person name="Schuster S.C."/>
            <person name="Suen G."/>
            <person name="Treuner-Lange A."/>
            <person name="Velicer G.J."/>
            <person name="Vorholter F.-J."/>
            <person name="Weissman K.J."/>
            <person name="Welch R.D."/>
            <person name="Wenzel S.C."/>
            <person name="Whitworth D.E."/>
            <person name="Wilhelm S."/>
            <person name="Wittmann C."/>
            <person name="Bloecker H."/>
            <person name="Puehler A."/>
            <person name="Mueller R."/>
        </authorList>
    </citation>
    <scope>NUCLEOTIDE SEQUENCE [LARGE SCALE GENOMIC DNA]</scope>
    <source>
        <strain evidence="3">So ce56</strain>
    </source>
</reference>